<name>A0A7S3NIX0_9STRA</name>
<reference evidence="1" key="1">
    <citation type="submission" date="2021-01" db="EMBL/GenBank/DDBJ databases">
        <authorList>
            <person name="Corre E."/>
            <person name="Pelletier E."/>
            <person name="Niang G."/>
            <person name="Scheremetjew M."/>
            <person name="Finn R."/>
            <person name="Kale V."/>
            <person name="Holt S."/>
            <person name="Cochrane G."/>
            <person name="Meng A."/>
            <person name="Brown T."/>
            <person name="Cohen L."/>
        </authorList>
    </citation>
    <scope>NUCLEOTIDE SEQUENCE</scope>
    <source>
        <strain evidence="1">CCMP1510</strain>
    </source>
</reference>
<sequence length="157" mass="17872">MAWAKRDVIPNVKDNFSVVQRGVAVLDNFYVRSLNGRDTFLNVPFGQLTESHFVTATENLALFQAVLILERLDHSFQQLYQRLNWCMPAKGLMRQNVGKGDDSIVFSKSQLDSIANINHFDSRLYNFADSLAQAFENNLDEQKAPRKCNENVSLVAM</sequence>
<protein>
    <submittedName>
        <fullName evidence="1">Uncharacterized protein</fullName>
    </submittedName>
</protein>
<dbReference type="EMBL" id="HBIJ01005698">
    <property type="protein sequence ID" value="CAE0363262.1"/>
    <property type="molecule type" value="Transcribed_RNA"/>
</dbReference>
<gene>
    <name evidence="1" type="ORF">ALAG00032_LOCUS4003</name>
</gene>
<dbReference type="InterPro" id="IPR027417">
    <property type="entry name" value="P-loop_NTPase"/>
</dbReference>
<accession>A0A7S3NIX0</accession>
<dbReference type="AlphaFoldDB" id="A0A7S3NIX0"/>
<dbReference type="Gene3D" id="3.40.50.300">
    <property type="entry name" value="P-loop containing nucleotide triphosphate hydrolases"/>
    <property type="match status" value="1"/>
</dbReference>
<proteinExistence type="predicted"/>
<evidence type="ECO:0000313" key="1">
    <source>
        <dbReference type="EMBL" id="CAE0363262.1"/>
    </source>
</evidence>
<organism evidence="1">
    <name type="scientific">Aureoumbra lagunensis</name>
    <dbReference type="NCBI Taxonomy" id="44058"/>
    <lineage>
        <taxon>Eukaryota</taxon>
        <taxon>Sar</taxon>
        <taxon>Stramenopiles</taxon>
        <taxon>Ochrophyta</taxon>
        <taxon>Pelagophyceae</taxon>
        <taxon>Pelagomonadales</taxon>
        <taxon>Aureoumbra</taxon>
    </lineage>
</organism>